<evidence type="ECO:0000313" key="2">
    <source>
        <dbReference type="Proteomes" id="UP000467252"/>
    </source>
</evidence>
<dbReference type="AlphaFoldDB" id="A0A7I7UFI2"/>
<name>A0A7I7UFI2_MYCPV</name>
<dbReference type="EMBL" id="AP022599">
    <property type="protein sequence ID" value="BBY78926.1"/>
    <property type="molecule type" value="Genomic_DNA"/>
</dbReference>
<gene>
    <name evidence="1" type="ORF">MPUL_00840</name>
</gene>
<proteinExistence type="predicted"/>
<organism evidence="1 2">
    <name type="scientific">Mycolicibacterium pulveris</name>
    <name type="common">Mycobacterium pulveris</name>
    <dbReference type="NCBI Taxonomy" id="36813"/>
    <lineage>
        <taxon>Bacteria</taxon>
        <taxon>Bacillati</taxon>
        <taxon>Actinomycetota</taxon>
        <taxon>Actinomycetes</taxon>
        <taxon>Mycobacteriales</taxon>
        <taxon>Mycobacteriaceae</taxon>
        <taxon>Mycolicibacterium</taxon>
    </lineage>
</organism>
<dbReference type="RefSeq" id="WP_163896535.1">
    <property type="nucleotide sequence ID" value="NZ_AP022599.1"/>
</dbReference>
<keyword evidence="2" id="KW-1185">Reference proteome</keyword>
<sequence length="111" mass="11900">MSFPDIRSHTAGRARPCIHILGPIPPLIRVDAAAAARLTWQPVIAGNIIASRVGDTLTLAADALGPHRDNKPHYPESGAFNPRLRWHYRLHGDGPVLTGELIADATESGAL</sequence>
<accession>A0A7I7UFI2</accession>
<protein>
    <submittedName>
        <fullName evidence="1">Uncharacterized protein</fullName>
    </submittedName>
</protein>
<reference evidence="1 2" key="1">
    <citation type="journal article" date="2019" name="Emerg. Microbes Infect.">
        <title>Comprehensive subspecies identification of 175 nontuberculous mycobacteria species based on 7547 genomic profiles.</title>
        <authorList>
            <person name="Matsumoto Y."/>
            <person name="Kinjo T."/>
            <person name="Motooka D."/>
            <person name="Nabeya D."/>
            <person name="Jung N."/>
            <person name="Uechi K."/>
            <person name="Horii T."/>
            <person name="Iida T."/>
            <person name="Fujita J."/>
            <person name="Nakamura S."/>
        </authorList>
    </citation>
    <scope>NUCLEOTIDE SEQUENCE [LARGE SCALE GENOMIC DNA]</scope>
    <source>
        <strain evidence="1 2">JCM 6370</strain>
    </source>
</reference>
<evidence type="ECO:0000313" key="1">
    <source>
        <dbReference type="EMBL" id="BBY78926.1"/>
    </source>
</evidence>
<dbReference type="Proteomes" id="UP000467252">
    <property type="component" value="Chromosome"/>
</dbReference>